<sequence length="123" mass="13321">MDLKLPIVIIDELSDTIIKSTGLLDMASGEIGNVRYEDHDLEADGFPAHDEDYEFTSGLLTNGKKDVEFSITVDVMAARYSVTPSELLEIKSRAAKLFSAAPESAAPEKPAPKAKSAGRRPAR</sequence>
<gene>
    <name evidence="2" type="ORF">BDD16_003237</name>
</gene>
<proteinExistence type="predicted"/>
<reference evidence="2 3" key="1">
    <citation type="submission" date="2020-07" db="EMBL/GenBank/DDBJ databases">
        <title>Genomic Encyclopedia of Archaeal and Bacterial Type Strains, Phase II (KMG-II): from individual species to whole genera.</title>
        <authorList>
            <person name="Goeker M."/>
        </authorList>
    </citation>
    <scope>NUCLEOTIDE SEQUENCE [LARGE SCALE GENOMIC DNA]</scope>
    <source>
        <strain evidence="2 3">DSM 21226</strain>
    </source>
</reference>
<feature type="region of interest" description="Disordered" evidence="1">
    <location>
        <begin position="99"/>
        <end position="123"/>
    </location>
</feature>
<feature type="compositionally biased region" description="Low complexity" evidence="1">
    <location>
        <begin position="99"/>
        <end position="108"/>
    </location>
</feature>
<organism evidence="2 3">
    <name type="scientific">Sphaerotilus montanus</name>
    <dbReference type="NCBI Taxonomy" id="522889"/>
    <lineage>
        <taxon>Bacteria</taxon>
        <taxon>Pseudomonadati</taxon>
        <taxon>Pseudomonadota</taxon>
        <taxon>Betaproteobacteria</taxon>
        <taxon>Burkholderiales</taxon>
        <taxon>Sphaerotilaceae</taxon>
        <taxon>Sphaerotilus</taxon>
    </lineage>
</organism>
<comment type="caution">
    <text evidence="2">The sequence shown here is derived from an EMBL/GenBank/DDBJ whole genome shotgun (WGS) entry which is preliminary data.</text>
</comment>
<keyword evidence="3" id="KW-1185">Reference proteome</keyword>
<dbReference type="EMBL" id="JACCFH010000001">
    <property type="protein sequence ID" value="NYG34251.1"/>
    <property type="molecule type" value="Genomic_DNA"/>
</dbReference>
<name>A0A7Y9QZ83_9BURK</name>
<evidence type="ECO:0000313" key="2">
    <source>
        <dbReference type="EMBL" id="NYG34251.1"/>
    </source>
</evidence>
<dbReference type="AlphaFoldDB" id="A0A7Y9QZ83"/>
<dbReference type="RefSeq" id="WP_246332577.1">
    <property type="nucleotide sequence ID" value="NZ_CAXYYM010000047.1"/>
</dbReference>
<evidence type="ECO:0000313" key="3">
    <source>
        <dbReference type="Proteomes" id="UP000518288"/>
    </source>
</evidence>
<evidence type="ECO:0000256" key="1">
    <source>
        <dbReference type="SAM" id="MobiDB-lite"/>
    </source>
</evidence>
<dbReference type="Proteomes" id="UP000518288">
    <property type="component" value="Unassembled WGS sequence"/>
</dbReference>
<accession>A0A7Y9QZ83</accession>
<protein>
    <submittedName>
        <fullName evidence="2">Uncharacterized protein</fullName>
    </submittedName>
</protein>